<keyword evidence="16" id="KW-0732">Signal</keyword>
<keyword evidence="5" id="KW-0274">FAD</keyword>
<accession>A0ABW3G1J7</accession>
<reference evidence="19" key="1">
    <citation type="journal article" date="2019" name="Int. J. Syst. Evol. Microbiol.">
        <title>The Global Catalogue of Microorganisms (GCM) 10K type strain sequencing project: providing services to taxonomists for standard genome sequencing and annotation.</title>
        <authorList>
            <consortium name="The Broad Institute Genomics Platform"/>
            <consortium name="The Broad Institute Genome Sequencing Center for Infectious Disease"/>
            <person name="Wu L."/>
            <person name="Ma J."/>
        </authorList>
    </citation>
    <scope>NUCLEOTIDE SEQUENCE [LARGE SCALE GENOMIC DNA]</scope>
    <source>
        <strain evidence="19">CCUG 50873</strain>
    </source>
</reference>
<dbReference type="RefSeq" id="WP_253647777.1">
    <property type="nucleotide sequence ID" value="NZ_BAAAMO010000002.1"/>
</dbReference>
<evidence type="ECO:0000256" key="16">
    <source>
        <dbReference type="SAM" id="SignalP"/>
    </source>
</evidence>
<evidence type="ECO:0000256" key="1">
    <source>
        <dbReference type="ARBA" id="ARBA00001974"/>
    </source>
</evidence>
<keyword evidence="10" id="KW-0413">Isomerase</keyword>
<evidence type="ECO:0000256" key="12">
    <source>
        <dbReference type="ARBA" id="ARBA00049645"/>
    </source>
</evidence>
<proteinExistence type="inferred from homology"/>
<evidence type="ECO:0000259" key="17">
    <source>
        <dbReference type="Pfam" id="PF05199"/>
    </source>
</evidence>
<dbReference type="EMBL" id="JBHTIL010000001">
    <property type="protein sequence ID" value="MFD0924158.1"/>
    <property type="molecule type" value="Genomic_DNA"/>
</dbReference>
<evidence type="ECO:0000256" key="4">
    <source>
        <dbReference type="ARBA" id="ARBA00022630"/>
    </source>
</evidence>
<keyword evidence="6" id="KW-0560">Oxidoreductase</keyword>
<comment type="caution">
    <text evidence="18">The sequence shown here is derived from an EMBL/GenBank/DDBJ whole genome shotgun (WGS) entry which is preliminary data.</text>
</comment>
<comment type="pathway">
    <text evidence="12">Steroid metabolism; cholesterol degradation.</text>
</comment>
<evidence type="ECO:0000256" key="9">
    <source>
        <dbReference type="ARBA" id="ARBA00023221"/>
    </source>
</evidence>
<name>A0ABW3G1J7_9NOCA</name>
<evidence type="ECO:0000256" key="6">
    <source>
        <dbReference type="ARBA" id="ARBA00023002"/>
    </source>
</evidence>
<dbReference type="EC" id="1.1.3.6" evidence="13"/>
<sequence length="558" mass="59140">MDRRTFMKLSAMGTAGAALPSLAGAVAGLGGQAAAAPAARGTYEKLVPEIFRPVTPPPAHSEAIVVGSGFGGAVSALRLAEAGIATTVLERGSRWPHDPRREVFGSDGRQYWHAQRSLADRSPDSTLALPGHVFAAAAMAGIDDFGGLFELSWHHNAALMCAAAVGGGSTVYIGITVEPERIPFEQVFRGVVDYDEMHRIWYPKALAGLGATVVPPDVLRDRHFDNVRDFERVARAAGYAPHRVPGNWNWDVVRDEIAGRARPEAIVSSATNSNGSLNSLQFSYLPRAEATGRATIHPRHQVTGVHREPSGRYALEVEYLSPYGDVLSRRVLTTDRLVLAAGSLGTNRLLVTARETGTLPDLDAAIGTGWGNNGNANIDVAVGGARKGPQSAVGASCFYDTSGPFARVVVNNTYSLGPLDDLAAAAHVSAFKTGITSVDRTRGTFRYDRAGRNVVLDWPAGGNREVEAHSLRIGRRLAEWSGLPVTDVLYEPDLFWAHMCGGAAVGQATDAYGRVKGYRNLYVADGSLLPGSSAASNPSLTITALAERNMAQIIAAGG</sequence>
<dbReference type="InterPro" id="IPR052542">
    <property type="entry name" value="Cholesterol_Oxidase"/>
</dbReference>
<evidence type="ECO:0000256" key="2">
    <source>
        <dbReference type="ARBA" id="ARBA00010790"/>
    </source>
</evidence>
<dbReference type="InterPro" id="IPR036188">
    <property type="entry name" value="FAD/NAD-bd_sf"/>
</dbReference>
<dbReference type="Gene3D" id="3.50.50.60">
    <property type="entry name" value="FAD/NAD(P)-binding domain"/>
    <property type="match status" value="1"/>
</dbReference>
<keyword evidence="7" id="KW-0443">Lipid metabolism</keyword>
<dbReference type="PANTHER" id="PTHR47470">
    <property type="entry name" value="CHOLESTEROL OXIDASE"/>
    <property type="match status" value="1"/>
</dbReference>
<keyword evidence="8" id="KW-1207">Sterol metabolism</keyword>
<dbReference type="EC" id="5.3.3.1" evidence="11"/>
<keyword evidence="3" id="KW-0153">Cholesterol metabolism</keyword>
<keyword evidence="4" id="KW-0285">Flavoprotein</keyword>
<keyword evidence="19" id="KW-1185">Reference proteome</keyword>
<evidence type="ECO:0000256" key="13">
    <source>
        <dbReference type="ARBA" id="ARBA00049723"/>
    </source>
</evidence>
<comment type="similarity">
    <text evidence="2">Belongs to the GMC oxidoreductase family.</text>
</comment>
<evidence type="ECO:0000256" key="15">
    <source>
        <dbReference type="ARBA" id="ARBA00049778"/>
    </source>
</evidence>
<evidence type="ECO:0000313" key="18">
    <source>
        <dbReference type="EMBL" id="MFD0924158.1"/>
    </source>
</evidence>
<dbReference type="SUPFAM" id="SSF54373">
    <property type="entry name" value="FAD-linked reductases, C-terminal domain"/>
    <property type="match status" value="1"/>
</dbReference>
<evidence type="ECO:0000256" key="14">
    <source>
        <dbReference type="ARBA" id="ARBA00049744"/>
    </source>
</evidence>
<feature type="domain" description="Glucose-methanol-choline oxidoreductase C-terminal" evidence="17">
    <location>
        <begin position="496"/>
        <end position="546"/>
    </location>
</feature>
<dbReference type="Pfam" id="PF05199">
    <property type="entry name" value="GMC_oxred_C"/>
    <property type="match status" value="1"/>
</dbReference>
<dbReference type="Gene3D" id="3.30.410.10">
    <property type="entry name" value="Cholesterol Oxidase, domain 2"/>
    <property type="match status" value="1"/>
</dbReference>
<keyword evidence="9" id="KW-0753">Steroid metabolism</keyword>
<evidence type="ECO:0000256" key="3">
    <source>
        <dbReference type="ARBA" id="ARBA00022548"/>
    </source>
</evidence>
<evidence type="ECO:0000256" key="11">
    <source>
        <dbReference type="ARBA" id="ARBA00038856"/>
    </source>
</evidence>
<dbReference type="Proteomes" id="UP001597068">
    <property type="component" value="Unassembled WGS sequence"/>
</dbReference>
<feature type="signal peptide" evidence="16">
    <location>
        <begin position="1"/>
        <end position="23"/>
    </location>
</feature>
<dbReference type="InterPro" id="IPR007867">
    <property type="entry name" value="GMC_OxRtase_C"/>
</dbReference>
<organism evidence="18 19">
    <name type="scientific">Williamsia deligens</name>
    <dbReference type="NCBI Taxonomy" id="321325"/>
    <lineage>
        <taxon>Bacteria</taxon>
        <taxon>Bacillati</taxon>
        <taxon>Actinomycetota</taxon>
        <taxon>Actinomycetes</taxon>
        <taxon>Mycobacteriales</taxon>
        <taxon>Nocardiaceae</taxon>
        <taxon>Williamsia</taxon>
    </lineage>
</organism>
<evidence type="ECO:0000313" key="19">
    <source>
        <dbReference type="Proteomes" id="UP001597068"/>
    </source>
</evidence>
<evidence type="ECO:0000256" key="10">
    <source>
        <dbReference type="ARBA" id="ARBA00023235"/>
    </source>
</evidence>
<evidence type="ECO:0000256" key="7">
    <source>
        <dbReference type="ARBA" id="ARBA00023098"/>
    </source>
</evidence>
<evidence type="ECO:0000256" key="5">
    <source>
        <dbReference type="ARBA" id="ARBA00022827"/>
    </source>
</evidence>
<dbReference type="InterPro" id="IPR006311">
    <property type="entry name" value="TAT_signal"/>
</dbReference>
<gene>
    <name evidence="18" type="ORF">ACFQ04_00265</name>
</gene>
<protein>
    <recommendedName>
        <fullName evidence="14">Cholesterol oxidase</fullName>
        <ecNumber evidence="13">1.1.3.6</ecNumber>
        <ecNumber evidence="11">5.3.3.1</ecNumber>
    </recommendedName>
    <alternativeName>
        <fullName evidence="15">Cholesterol isomerase</fullName>
    </alternativeName>
</protein>
<comment type="cofactor">
    <cofactor evidence="1">
        <name>FAD</name>
        <dbReference type="ChEBI" id="CHEBI:57692"/>
    </cofactor>
</comment>
<dbReference type="SUPFAM" id="SSF51905">
    <property type="entry name" value="FAD/NAD(P)-binding domain"/>
    <property type="match status" value="1"/>
</dbReference>
<feature type="chain" id="PRO_5047383321" description="Cholesterol oxidase" evidence="16">
    <location>
        <begin position="24"/>
        <end position="558"/>
    </location>
</feature>
<evidence type="ECO:0000256" key="8">
    <source>
        <dbReference type="ARBA" id="ARBA00023166"/>
    </source>
</evidence>
<dbReference type="PROSITE" id="PS51318">
    <property type="entry name" value="TAT"/>
    <property type="match status" value="1"/>
</dbReference>
<dbReference type="PANTHER" id="PTHR47470:SF1">
    <property type="entry name" value="FAD-DEPENDENT OXIDOREDUCTASE 2 FAD BINDING DOMAIN-CONTAINING PROTEIN"/>
    <property type="match status" value="1"/>
</dbReference>